<keyword evidence="16" id="KW-1185">Reference proteome</keyword>
<comment type="caution">
    <text evidence="12">Lacks conserved residue(s) required for the propagation of feature annotation.</text>
</comment>
<dbReference type="Gene3D" id="3.40.50.720">
    <property type="entry name" value="NAD(P)-binding Rossmann-like Domain"/>
    <property type="match status" value="1"/>
</dbReference>
<dbReference type="GO" id="GO:0006164">
    <property type="term" value="P:purine nucleotide biosynthetic process"/>
    <property type="evidence" value="ECO:0007669"/>
    <property type="project" value="UniProtKB-KW"/>
</dbReference>
<comment type="similarity">
    <text evidence="12">Belongs to the tetrahydrofolate dehydrogenase/cyclohydrolase family.</text>
</comment>
<evidence type="ECO:0000256" key="3">
    <source>
        <dbReference type="ARBA" id="ARBA00022563"/>
    </source>
</evidence>
<dbReference type="Pfam" id="PF00763">
    <property type="entry name" value="THF_DHG_CYH"/>
    <property type="match status" value="1"/>
</dbReference>
<evidence type="ECO:0000256" key="6">
    <source>
        <dbReference type="ARBA" id="ARBA00022801"/>
    </source>
</evidence>
<dbReference type="SUPFAM" id="SSF51735">
    <property type="entry name" value="NAD(P)-binding Rossmann-fold domains"/>
    <property type="match status" value="1"/>
</dbReference>
<protein>
    <recommendedName>
        <fullName evidence="12">Bifunctional protein FolD</fullName>
    </recommendedName>
    <domain>
        <recommendedName>
            <fullName evidence="12">Methylenetetrahydrofolate dehydrogenase</fullName>
            <ecNumber evidence="12">1.5.1.5</ecNumber>
        </recommendedName>
    </domain>
    <domain>
        <recommendedName>
            <fullName evidence="12">Methenyltetrahydrofolate cyclohydrolase</fullName>
            <ecNumber evidence="12">3.5.4.9</ecNumber>
        </recommendedName>
    </domain>
</protein>
<dbReference type="HAMAP" id="MF_01576">
    <property type="entry name" value="THF_DHG_CYH"/>
    <property type="match status" value="1"/>
</dbReference>
<dbReference type="GO" id="GO:0005829">
    <property type="term" value="C:cytosol"/>
    <property type="evidence" value="ECO:0007669"/>
    <property type="project" value="TreeGrafter"/>
</dbReference>
<dbReference type="GO" id="GO:0035999">
    <property type="term" value="P:tetrahydrofolate interconversion"/>
    <property type="evidence" value="ECO:0007669"/>
    <property type="project" value="UniProtKB-UniRule"/>
</dbReference>
<dbReference type="Pfam" id="PF02882">
    <property type="entry name" value="THF_DHG_CYH_C"/>
    <property type="match status" value="1"/>
</dbReference>
<dbReference type="Proteomes" id="UP000319908">
    <property type="component" value="Unassembled WGS sequence"/>
</dbReference>
<evidence type="ECO:0000256" key="10">
    <source>
        <dbReference type="ARBA" id="ARBA00023167"/>
    </source>
</evidence>
<dbReference type="FunFam" id="3.40.50.720:FF:000006">
    <property type="entry name" value="Bifunctional protein FolD"/>
    <property type="match status" value="1"/>
</dbReference>
<dbReference type="PANTHER" id="PTHR48099">
    <property type="entry name" value="C-1-TETRAHYDROFOLATE SYNTHASE, CYTOPLASMIC-RELATED"/>
    <property type="match status" value="1"/>
</dbReference>
<accession>A0A5C6C6F6</accession>
<evidence type="ECO:0000256" key="4">
    <source>
        <dbReference type="ARBA" id="ARBA00022605"/>
    </source>
</evidence>
<dbReference type="CDD" id="cd01080">
    <property type="entry name" value="NAD_bind_m-THF_DH_Cyclohyd"/>
    <property type="match status" value="1"/>
</dbReference>
<evidence type="ECO:0000259" key="13">
    <source>
        <dbReference type="Pfam" id="PF00763"/>
    </source>
</evidence>
<name>A0A5C6C6F6_9BACT</name>
<dbReference type="PANTHER" id="PTHR48099:SF5">
    <property type="entry name" value="C-1-TETRAHYDROFOLATE SYNTHASE, CYTOPLASMIC"/>
    <property type="match status" value="1"/>
</dbReference>
<comment type="catalytic activity">
    <reaction evidence="12">
        <text>(6R)-5,10-methenyltetrahydrofolate + H2O = (6R)-10-formyltetrahydrofolate + H(+)</text>
        <dbReference type="Rhea" id="RHEA:23700"/>
        <dbReference type="ChEBI" id="CHEBI:15377"/>
        <dbReference type="ChEBI" id="CHEBI:15378"/>
        <dbReference type="ChEBI" id="CHEBI:57455"/>
        <dbReference type="ChEBI" id="CHEBI:195366"/>
        <dbReference type="EC" id="3.5.4.9"/>
    </reaction>
</comment>
<keyword evidence="10 12" id="KW-0486">Methionine biosynthesis</keyword>
<keyword evidence="3 12" id="KW-0554">One-carbon metabolism</keyword>
<dbReference type="GO" id="GO:0009086">
    <property type="term" value="P:methionine biosynthetic process"/>
    <property type="evidence" value="ECO:0007669"/>
    <property type="project" value="UniProtKB-KW"/>
</dbReference>
<dbReference type="InterPro" id="IPR020631">
    <property type="entry name" value="THF_DH/CycHdrlase_NAD-bd_dom"/>
</dbReference>
<keyword evidence="6 12" id="KW-0378">Hydrolase</keyword>
<dbReference type="OrthoDB" id="9803580at2"/>
<dbReference type="EC" id="1.5.1.5" evidence="12"/>
<comment type="pathway">
    <text evidence="1 12">One-carbon metabolism; tetrahydrofolate interconversion.</text>
</comment>
<gene>
    <name evidence="12 15" type="primary">folD</name>
    <name evidence="15" type="ORF">Poly21_12320</name>
</gene>
<organism evidence="15 16">
    <name type="scientific">Allorhodopirellula heiligendammensis</name>
    <dbReference type="NCBI Taxonomy" id="2714739"/>
    <lineage>
        <taxon>Bacteria</taxon>
        <taxon>Pseudomonadati</taxon>
        <taxon>Planctomycetota</taxon>
        <taxon>Planctomycetia</taxon>
        <taxon>Pirellulales</taxon>
        <taxon>Pirellulaceae</taxon>
        <taxon>Allorhodopirellula</taxon>
    </lineage>
</organism>
<keyword evidence="7 12" id="KW-0521">NADP</keyword>
<evidence type="ECO:0000256" key="11">
    <source>
        <dbReference type="ARBA" id="ARBA00023268"/>
    </source>
</evidence>
<keyword evidence="11 12" id="KW-0511">Multifunctional enzyme</keyword>
<dbReference type="EMBL" id="SJPU01000001">
    <property type="protein sequence ID" value="TWU19061.1"/>
    <property type="molecule type" value="Genomic_DNA"/>
</dbReference>
<dbReference type="UniPathway" id="UPA00193"/>
<evidence type="ECO:0000256" key="1">
    <source>
        <dbReference type="ARBA" id="ARBA00004777"/>
    </source>
</evidence>
<evidence type="ECO:0000256" key="9">
    <source>
        <dbReference type="ARBA" id="ARBA00023102"/>
    </source>
</evidence>
<dbReference type="InterPro" id="IPR046346">
    <property type="entry name" value="Aminoacid_DH-like_N_sf"/>
</dbReference>
<keyword evidence="5 12" id="KW-0658">Purine biosynthesis</keyword>
<evidence type="ECO:0000256" key="12">
    <source>
        <dbReference type="HAMAP-Rule" id="MF_01576"/>
    </source>
</evidence>
<evidence type="ECO:0000256" key="7">
    <source>
        <dbReference type="ARBA" id="ARBA00022857"/>
    </source>
</evidence>
<dbReference type="InterPro" id="IPR036291">
    <property type="entry name" value="NAD(P)-bd_dom_sf"/>
</dbReference>
<dbReference type="GO" id="GO:0004477">
    <property type="term" value="F:methenyltetrahydrofolate cyclohydrolase activity"/>
    <property type="evidence" value="ECO:0007669"/>
    <property type="project" value="UniProtKB-UniRule"/>
</dbReference>
<keyword evidence="4 12" id="KW-0028">Amino-acid biosynthesis</keyword>
<evidence type="ECO:0000313" key="16">
    <source>
        <dbReference type="Proteomes" id="UP000319908"/>
    </source>
</evidence>
<reference evidence="15 16" key="1">
    <citation type="journal article" date="2020" name="Antonie Van Leeuwenhoek">
        <title>Rhodopirellula heiligendammensis sp. nov., Rhodopirellula pilleata sp. nov., and Rhodopirellula solitaria sp. nov. isolated from natural or artificial marine surfaces in Northern Germany and California, USA, and emended description of the genus Rhodopirellula.</title>
        <authorList>
            <person name="Kallscheuer N."/>
            <person name="Wiegand S."/>
            <person name="Jogler M."/>
            <person name="Boedeker C."/>
            <person name="Peeters S.H."/>
            <person name="Rast P."/>
            <person name="Heuer A."/>
            <person name="Jetten M.S.M."/>
            <person name="Rohde M."/>
            <person name="Jogler C."/>
        </authorList>
    </citation>
    <scope>NUCLEOTIDE SEQUENCE [LARGE SCALE GENOMIC DNA]</scope>
    <source>
        <strain evidence="15 16">Poly21</strain>
    </source>
</reference>
<feature type="domain" description="Tetrahydrofolate dehydrogenase/cyclohydrolase catalytic" evidence="13">
    <location>
        <begin position="6"/>
        <end position="127"/>
    </location>
</feature>
<dbReference type="RefSeq" id="WP_146405970.1">
    <property type="nucleotide sequence ID" value="NZ_SJPU01000001.1"/>
</dbReference>
<sequence>MSATRLDGKQIALEIRNEVARDVQQFVAAGNAPPKLAAILVGEDPASQVYVRNKERACQRAGIASQLDRMPATTTPAELLERIDSLNQDASVNGILVQLPLPETPVGEPALDERAVLDAVDPMKDVDAFSPINVGLLMQGRPRFLPCTPHGIIQMLHRSQIETAGKHVVVVGRSEIVGKPMAMMLAQKNGSCGPETANATVTLAHSRTQNLAEICRTADILIAAVGRPEMIRGNMIRPGAVVVDVGINRVDDRLVGDVAFAEAEQVASAITPVPGGVGPLTIAMLLHNTLLAAKLQAREGAVG</sequence>
<comment type="function">
    <text evidence="12">Catalyzes the oxidation of 5,10-methylenetetrahydrofolate to 5,10-methenyltetrahydrofolate and then the hydrolysis of 5,10-methenyltetrahydrofolate to 10-formyltetrahydrofolate.</text>
</comment>
<feature type="binding site" evidence="12">
    <location>
        <begin position="172"/>
        <end position="174"/>
    </location>
    <ligand>
        <name>NADP(+)</name>
        <dbReference type="ChEBI" id="CHEBI:58349"/>
    </ligand>
</feature>
<evidence type="ECO:0000259" key="14">
    <source>
        <dbReference type="Pfam" id="PF02882"/>
    </source>
</evidence>
<dbReference type="GO" id="GO:0000105">
    <property type="term" value="P:L-histidine biosynthetic process"/>
    <property type="evidence" value="ECO:0007669"/>
    <property type="project" value="UniProtKB-KW"/>
</dbReference>
<feature type="binding site" evidence="12">
    <location>
        <position position="247"/>
    </location>
    <ligand>
        <name>NADP(+)</name>
        <dbReference type="ChEBI" id="CHEBI:58349"/>
    </ligand>
</feature>
<dbReference type="InterPro" id="IPR000672">
    <property type="entry name" value="THF_DH/CycHdrlase"/>
</dbReference>
<dbReference type="GO" id="GO:0004488">
    <property type="term" value="F:methylenetetrahydrofolate dehydrogenase (NADP+) activity"/>
    <property type="evidence" value="ECO:0007669"/>
    <property type="project" value="UniProtKB-UniRule"/>
</dbReference>
<evidence type="ECO:0000256" key="5">
    <source>
        <dbReference type="ARBA" id="ARBA00022755"/>
    </source>
</evidence>
<dbReference type="AlphaFoldDB" id="A0A5C6C6F6"/>
<evidence type="ECO:0000313" key="15">
    <source>
        <dbReference type="EMBL" id="TWU19061.1"/>
    </source>
</evidence>
<dbReference type="PRINTS" id="PR00085">
    <property type="entry name" value="THFDHDRGNASE"/>
</dbReference>
<dbReference type="InterPro" id="IPR020630">
    <property type="entry name" value="THF_DH/CycHdrlase_cat_dom"/>
</dbReference>
<evidence type="ECO:0000256" key="8">
    <source>
        <dbReference type="ARBA" id="ARBA00023002"/>
    </source>
</evidence>
<proteinExistence type="inferred from homology"/>
<evidence type="ECO:0000256" key="2">
    <source>
        <dbReference type="ARBA" id="ARBA00011738"/>
    </source>
</evidence>
<dbReference type="SUPFAM" id="SSF53223">
    <property type="entry name" value="Aminoacid dehydrogenase-like, N-terminal domain"/>
    <property type="match status" value="1"/>
</dbReference>
<comment type="subunit">
    <text evidence="2 12">Homodimer.</text>
</comment>
<comment type="caution">
    <text evidence="15">The sequence shown here is derived from an EMBL/GenBank/DDBJ whole genome shotgun (WGS) entry which is preliminary data.</text>
</comment>
<feature type="domain" description="Tetrahydrofolate dehydrogenase/cyclohydrolase NAD(P)-binding" evidence="14">
    <location>
        <begin position="146"/>
        <end position="296"/>
    </location>
</feature>
<dbReference type="NCBIfam" id="NF010783">
    <property type="entry name" value="PRK14186.1"/>
    <property type="match status" value="1"/>
</dbReference>
<dbReference type="Gene3D" id="3.40.50.10860">
    <property type="entry name" value="Leucine Dehydrogenase, chain A, domain 1"/>
    <property type="match status" value="1"/>
</dbReference>
<dbReference type="EC" id="3.5.4.9" evidence="12"/>
<keyword evidence="8 12" id="KW-0560">Oxidoreductase</keyword>
<dbReference type="FunFam" id="3.40.50.10860:FF:000005">
    <property type="entry name" value="C-1-tetrahydrofolate synthase, cytoplasmic, putative"/>
    <property type="match status" value="1"/>
</dbReference>
<comment type="catalytic activity">
    <reaction evidence="12">
        <text>(6R)-5,10-methylene-5,6,7,8-tetrahydrofolate + NADP(+) = (6R)-5,10-methenyltetrahydrofolate + NADPH</text>
        <dbReference type="Rhea" id="RHEA:22812"/>
        <dbReference type="ChEBI" id="CHEBI:15636"/>
        <dbReference type="ChEBI" id="CHEBI:57455"/>
        <dbReference type="ChEBI" id="CHEBI:57783"/>
        <dbReference type="ChEBI" id="CHEBI:58349"/>
        <dbReference type="EC" id="1.5.1.5"/>
    </reaction>
</comment>
<keyword evidence="9 12" id="KW-0368">Histidine biosynthesis</keyword>